<dbReference type="CDD" id="cd00093">
    <property type="entry name" value="HTH_XRE"/>
    <property type="match status" value="1"/>
</dbReference>
<dbReference type="InterPro" id="IPR015927">
    <property type="entry name" value="Peptidase_S24_S26A/B/C"/>
</dbReference>
<dbReference type="Proteomes" id="UP000262257">
    <property type="component" value="Unassembled WGS sequence"/>
</dbReference>
<organism evidence="2 3">
    <name type="scientific">Acinetobacter radioresistens</name>
    <dbReference type="NCBI Taxonomy" id="40216"/>
    <lineage>
        <taxon>Bacteria</taxon>
        <taxon>Pseudomonadati</taxon>
        <taxon>Pseudomonadota</taxon>
        <taxon>Gammaproteobacteria</taxon>
        <taxon>Moraxellales</taxon>
        <taxon>Moraxellaceae</taxon>
        <taxon>Acinetobacter</taxon>
    </lineage>
</organism>
<accession>A0A3D3G1D9</accession>
<gene>
    <name evidence="2" type="ORF">DIC32_10250</name>
</gene>
<dbReference type="InterPro" id="IPR050077">
    <property type="entry name" value="LexA_repressor"/>
</dbReference>
<proteinExistence type="predicted"/>
<dbReference type="EMBL" id="DPXL01000126">
    <property type="protein sequence ID" value="HCM31836.1"/>
    <property type="molecule type" value="Genomic_DNA"/>
</dbReference>
<reference evidence="2 3" key="1">
    <citation type="journal article" date="2018" name="Nat. Biotechnol.">
        <title>A standardized bacterial taxonomy based on genome phylogeny substantially revises the tree of life.</title>
        <authorList>
            <person name="Parks D.H."/>
            <person name="Chuvochina M."/>
            <person name="Waite D.W."/>
            <person name="Rinke C."/>
            <person name="Skarshewski A."/>
            <person name="Chaumeil P.A."/>
            <person name="Hugenholtz P."/>
        </authorList>
    </citation>
    <scope>NUCLEOTIDE SEQUENCE [LARGE SCALE GENOMIC DNA]</scope>
    <source>
        <strain evidence="2">UBA10045</strain>
    </source>
</reference>
<dbReference type="PANTHER" id="PTHR33516">
    <property type="entry name" value="LEXA REPRESSOR"/>
    <property type="match status" value="1"/>
</dbReference>
<name>A0A3D3G1D9_ACIRA</name>
<dbReference type="AlphaFoldDB" id="A0A3D3G1D9"/>
<dbReference type="SUPFAM" id="SSF51306">
    <property type="entry name" value="LexA/Signal peptidase"/>
    <property type="match status" value="1"/>
</dbReference>
<dbReference type="InterPro" id="IPR001387">
    <property type="entry name" value="Cro/C1-type_HTH"/>
</dbReference>
<protein>
    <submittedName>
        <fullName evidence="2">LexA family transcriptional repressor</fullName>
    </submittedName>
</protein>
<dbReference type="InterPro" id="IPR036286">
    <property type="entry name" value="LexA/Signal_pep-like_sf"/>
</dbReference>
<dbReference type="Pfam" id="PF00717">
    <property type="entry name" value="Peptidase_S24"/>
    <property type="match status" value="1"/>
</dbReference>
<evidence type="ECO:0000313" key="3">
    <source>
        <dbReference type="Proteomes" id="UP000262257"/>
    </source>
</evidence>
<dbReference type="PANTHER" id="PTHR33516:SF2">
    <property type="entry name" value="LEXA REPRESSOR-RELATED"/>
    <property type="match status" value="1"/>
</dbReference>
<feature type="domain" description="Peptidase S24/S26A/S26B/S26C" evidence="1">
    <location>
        <begin position="145"/>
        <end position="243"/>
    </location>
</feature>
<sequence length="249" mass="27969">MDISEIRKQNLLILINDLVGGSQKNFALIVGTSPAYLSQIINGTIGRNGKPATVGTALARKIEKALHLPHGAMDQIQISAHEEDLETMQLFEHQYTWEDDPETGIPSAISKFEYKKKNLVPVISWDQVVLVTEDKMDISEDKVLSWLPKNPDFAKYTYALKVKGISMSPNFLPDDLIYINPNIKDFNFKTDDLVIVSCTGQAEATFKKLIVEGNESYLQSINPNWPEPITRLADDCKIIGKVVGMYREI</sequence>
<dbReference type="InterPro" id="IPR039418">
    <property type="entry name" value="LexA-like"/>
</dbReference>
<evidence type="ECO:0000259" key="1">
    <source>
        <dbReference type="Pfam" id="PF00717"/>
    </source>
</evidence>
<dbReference type="CDD" id="cd06529">
    <property type="entry name" value="S24_LexA-like"/>
    <property type="match status" value="1"/>
</dbReference>
<comment type="caution">
    <text evidence="2">The sequence shown here is derived from an EMBL/GenBank/DDBJ whole genome shotgun (WGS) entry which is preliminary data.</text>
</comment>
<evidence type="ECO:0000313" key="2">
    <source>
        <dbReference type="EMBL" id="HCM31836.1"/>
    </source>
</evidence>
<dbReference type="Gene3D" id="2.10.109.10">
    <property type="entry name" value="Umud Fragment, subunit A"/>
    <property type="match status" value="1"/>
</dbReference>